<sequence length="91" mass="9961">MGGDRESEAAGATGTGGNCCPVSRQPRYPHVCACPLRHQRYHGWQAASSIQLRTSVLLKGPQAAVADCFPSGRRRPPRRRRHCSLTGPRPR</sequence>
<organism evidence="2 3">
    <name type="scientific">Purpureocillium lilacinum</name>
    <name type="common">Paecilomyces lilacinus</name>
    <dbReference type="NCBI Taxonomy" id="33203"/>
    <lineage>
        <taxon>Eukaryota</taxon>
        <taxon>Fungi</taxon>
        <taxon>Dikarya</taxon>
        <taxon>Ascomycota</taxon>
        <taxon>Pezizomycotina</taxon>
        <taxon>Sordariomycetes</taxon>
        <taxon>Hypocreomycetidae</taxon>
        <taxon>Hypocreales</taxon>
        <taxon>Ophiocordycipitaceae</taxon>
        <taxon>Purpureocillium</taxon>
    </lineage>
</organism>
<gene>
    <name evidence="2" type="ORF">VFPFJ_01807</name>
</gene>
<evidence type="ECO:0000313" key="3">
    <source>
        <dbReference type="Proteomes" id="UP000078340"/>
    </source>
</evidence>
<dbReference type="Proteomes" id="UP000078340">
    <property type="component" value="Unassembled WGS sequence"/>
</dbReference>
<reference evidence="2 3" key="1">
    <citation type="submission" date="2016-02" db="EMBL/GenBank/DDBJ databases">
        <title>Biosynthesis of antibiotic leucinostatins and their inhibition on Phytophthora in bio-control Purpureocillium lilacinum.</title>
        <authorList>
            <person name="Wang G."/>
            <person name="Liu Z."/>
            <person name="Lin R."/>
            <person name="Li E."/>
            <person name="Mao Z."/>
            <person name="Ling J."/>
            <person name="Yin W."/>
            <person name="Xie B."/>
        </authorList>
    </citation>
    <scope>NUCLEOTIDE SEQUENCE [LARGE SCALE GENOMIC DNA]</scope>
    <source>
        <strain evidence="2">PLFJ-1</strain>
    </source>
</reference>
<evidence type="ECO:0000313" key="2">
    <source>
        <dbReference type="EMBL" id="OAQ92646.1"/>
    </source>
</evidence>
<proteinExistence type="predicted"/>
<comment type="caution">
    <text evidence="2">The sequence shown here is derived from an EMBL/GenBank/DDBJ whole genome shotgun (WGS) entry which is preliminary data.</text>
</comment>
<evidence type="ECO:0000256" key="1">
    <source>
        <dbReference type="SAM" id="MobiDB-lite"/>
    </source>
</evidence>
<feature type="compositionally biased region" description="Basic residues" evidence="1">
    <location>
        <begin position="72"/>
        <end position="83"/>
    </location>
</feature>
<feature type="region of interest" description="Disordered" evidence="1">
    <location>
        <begin position="1"/>
        <end position="24"/>
    </location>
</feature>
<dbReference type="EMBL" id="LSBI01000002">
    <property type="protein sequence ID" value="OAQ92646.1"/>
    <property type="molecule type" value="Genomic_DNA"/>
</dbReference>
<protein>
    <submittedName>
        <fullName evidence="2">Uncharacterized protein</fullName>
    </submittedName>
</protein>
<dbReference type="AlphaFoldDB" id="A0A179HQC0"/>
<accession>A0A179HQC0</accession>
<feature type="region of interest" description="Disordered" evidence="1">
    <location>
        <begin position="68"/>
        <end position="91"/>
    </location>
</feature>
<name>A0A179HQC0_PURLI</name>